<reference evidence="1" key="1">
    <citation type="submission" date="2023-07" db="EMBL/GenBank/DDBJ databases">
        <title>Sorghum-associated microbial communities from plants grown in Nebraska, USA.</title>
        <authorList>
            <person name="Schachtman D."/>
        </authorList>
    </citation>
    <scope>NUCLEOTIDE SEQUENCE</scope>
    <source>
        <strain evidence="1">BE80</strain>
    </source>
</reference>
<evidence type="ECO:0000313" key="2">
    <source>
        <dbReference type="Proteomes" id="UP001254832"/>
    </source>
</evidence>
<gene>
    <name evidence="1" type="ORF">J2W91_000376</name>
</gene>
<dbReference type="EMBL" id="JAVDTR010000001">
    <property type="protein sequence ID" value="MDR6721928.1"/>
    <property type="molecule type" value="Genomic_DNA"/>
</dbReference>
<proteinExistence type="predicted"/>
<organism evidence="1 2">
    <name type="scientific">Paenibacillus amylolyticus</name>
    <dbReference type="NCBI Taxonomy" id="1451"/>
    <lineage>
        <taxon>Bacteria</taxon>
        <taxon>Bacillati</taxon>
        <taxon>Bacillota</taxon>
        <taxon>Bacilli</taxon>
        <taxon>Bacillales</taxon>
        <taxon>Paenibacillaceae</taxon>
        <taxon>Paenibacillus</taxon>
    </lineage>
</organism>
<dbReference type="Proteomes" id="UP001254832">
    <property type="component" value="Unassembled WGS sequence"/>
</dbReference>
<dbReference type="AlphaFoldDB" id="A0AAP5GWL8"/>
<accession>A0AAP5GWL8</accession>
<protein>
    <submittedName>
        <fullName evidence="1">Uncharacterized protein</fullName>
    </submittedName>
</protein>
<dbReference type="RefSeq" id="WP_056689957.1">
    <property type="nucleotide sequence ID" value="NZ_JAVDTR010000001.1"/>
</dbReference>
<evidence type="ECO:0000313" key="1">
    <source>
        <dbReference type="EMBL" id="MDR6721928.1"/>
    </source>
</evidence>
<sequence>MKFILPLVLAIVVVIGIIVVLQSSTSNKKSNRDEPFNTNSHILHIIKNEALAGTSSIKLINIPAEFNYVKIDFINSGTKPFTFTINHGSNTGNAAMSGTIPADGKIHTFSNEKSWSAGEYYLNVSSAQKMSAAVDVDLLKRSHIE</sequence>
<comment type="caution">
    <text evidence="1">The sequence shown here is derived from an EMBL/GenBank/DDBJ whole genome shotgun (WGS) entry which is preliminary data.</text>
</comment>
<name>A0AAP5GWL8_PAEAM</name>